<proteinExistence type="predicted"/>
<dbReference type="AlphaFoldDB" id="A0A1M5QWD9"/>
<dbReference type="Proteomes" id="UP000184074">
    <property type="component" value="Unassembled WGS sequence"/>
</dbReference>
<gene>
    <name evidence="1" type="ORF">SAMN05444003_2349</name>
</gene>
<evidence type="ECO:0000313" key="1">
    <source>
        <dbReference type="EMBL" id="SHH18196.1"/>
    </source>
</evidence>
<dbReference type="STRING" id="1508389.SAMN05444003_2349"/>
<sequence length="87" mass="9216">MPIDRYKTFQNGPDGPAVGASLISPSDTVDLIELTVGLNVSTTGQVRVSMKDGEVVDLTIGSGRFFPVRVSKIWETGTTATGIVALY</sequence>
<name>A0A1M5QWD9_9RHOB</name>
<evidence type="ECO:0000313" key="2">
    <source>
        <dbReference type="Proteomes" id="UP000184074"/>
    </source>
</evidence>
<keyword evidence="2" id="KW-1185">Reference proteome</keyword>
<accession>A0A1M5QWD9</accession>
<organism evidence="1 2">
    <name type="scientific">Cognatiyoonia sediminum</name>
    <dbReference type="NCBI Taxonomy" id="1508389"/>
    <lineage>
        <taxon>Bacteria</taxon>
        <taxon>Pseudomonadati</taxon>
        <taxon>Pseudomonadota</taxon>
        <taxon>Alphaproteobacteria</taxon>
        <taxon>Rhodobacterales</taxon>
        <taxon>Paracoccaceae</taxon>
        <taxon>Cognatiyoonia</taxon>
    </lineage>
</organism>
<dbReference type="RefSeq" id="WP_072901279.1">
    <property type="nucleotide sequence ID" value="NZ_FQXB01000003.1"/>
</dbReference>
<dbReference type="EMBL" id="FQXB01000003">
    <property type="protein sequence ID" value="SHH18196.1"/>
    <property type="molecule type" value="Genomic_DNA"/>
</dbReference>
<reference evidence="1 2" key="1">
    <citation type="submission" date="2016-11" db="EMBL/GenBank/DDBJ databases">
        <authorList>
            <person name="Jaros S."/>
            <person name="Januszkiewicz K."/>
            <person name="Wedrychowicz H."/>
        </authorList>
    </citation>
    <scope>NUCLEOTIDE SEQUENCE [LARGE SCALE GENOMIC DNA]</scope>
    <source>
        <strain evidence="1 2">DSM 28715</strain>
    </source>
</reference>
<protein>
    <submittedName>
        <fullName evidence="1">Uncharacterized protein</fullName>
    </submittedName>
</protein>